<dbReference type="EMBL" id="CP011125">
    <property type="protein sequence ID" value="AKF06862.1"/>
    <property type="molecule type" value="Genomic_DNA"/>
</dbReference>
<evidence type="ECO:0000313" key="3">
    <source>
        <dbReference type="EMBL" id="AKF06862.1"/>
    </source>
</evidence>
<comment type="subunit">
    <text evidence="1">Binds to the N-terminal domain of the chaperone ClpA.</text>
</comment>
<evidence type="ECO:0000259" key="2">
    <source>
        <dbReference type="Pfam" id="PF02617"/>
    </source>
</evidence>
<dbReference type="InterPro" id="IPR022935">
    <property type="entry name" value="ClpS"/>
</dbReference>
<gene>
    <name evidence="1" type="primary">clpS</name>
    <name evidence="3" type="ORF">DB32_004011</name>
</gene>
<dbReference type="PANTHER" id="PTHR33473:SF19">
    <property type="entry name" value="ATP-DEPENDENT CLP PROTEASE ADAPTER PROTEIN CLPS"/>
    <property type="match status" value="1"/>
</dbReference>
<dbReference type="GO" id="GO:0008233">
    <property type="term" value="F:peptidase activity"/>
    <property type="evidence" value="ECO:0007669"/>
    <property type="project" value="UniProtKB-KW"/>
</dbReference>
<keyword evidence="3" id="KW-0378">Hydrolase</keyword>
<organism evidence="3 4">
    <name type="scientific">Sandaracinus amylolyticus</name>
    <dbReference type="NCBI Taxonomy" id="927083"/>
    <lineage>
        <taxon>Bacteria</taxon>
        <taxon>Pseudomonadati</taxon>
        <taxon>Myxococcota</taxon>
        <taxon>Polyangia</taxon>
        <taxon>Polyangiales</taxon>
        <taxon>Sandaracinaceae</taxon>
        <taxon>Sandaracinus</taxon>
    </lineage>
</organism>
<sequence>MADPFDPDSGVITETRSEKKVQRPRMYRVLLHNDDYTTREFVVEVLKSVFRHTDAEAVRVMLHVHYNGVGVAGVFTREVAETKIAIVERLAKEREYPLRLSMEPEEDDDGDKK</sequence>
<dbReference type="PANTHER" id="PTHR33473">
    <property type="entry name" value="ATP-DEPENDENT CLP PROTEASE ADAPTER PROTEIN CLPS1, CHLOROPLASTIC"/>
    <property type="match status" value="1"/>
</dbReference>
<dbReference type="GO" id="GO:0030163">
    <property type="term" value="P:protein catabolic process"/>
    <property type="evidence" value="ECO:0007669"/>
    <property type="project" value="InterPro"/>
</dbReference>
<dbReference type="OrthoDB" id="9796121at2"/>
<keyword evidence="3" id="KW-0645">Protease</keyword>
<comment type="function">
    <text evidence="1">Involved in the modulation of the specificity of the ClpAP-mediated ATP-dependent protein degradation.</text>
</comment>
<dbReference type="Proteomes" id="UP000034883">
    <property type="component" value="Chromosome"/>
</dbReference>
<evidence type="ECO:0000313" key="4">
    <source>
        <dbReference type="Proteomes" id="UP000034883"/>
    </source>
</evidence>
<feature type="domain" description="Adaptor protein ClpS core" evidence="2">
    <location>
        <begin position="23"/>
        <end position="100"/>
    </location>
</feature>
<dbReference type="RefSeq" id="WP_053234090.1">
    <property type="nucleotide sequence ID" value="NZ_CP011125.1"/>
</dbReference>
<comment type="similarity">
    <text evidence="1">Belongs to the ClpS family.</text>
</comment>
<dbReference type="FunFam" id="3.30.1390.10:FF:000002">
    <property type="entry name" value="ATP-dependent Clp protease adapter protein ClpS"/>
    <property type="match status" value="1"/>
</dbReference>
<name>A0A0F6W3X7_9BACT</name>
<dbReference type="STRING" id="927083.DB32_004011"/>
<dbReference type="AlphaFoldDB" id="A0A0F6W3X7"/>
<dbReference type="Pfam" id="PF02617">
    <property type="entry name" value="ClpS"/>
    <property type="match status" value="1"/>
</dbReference>
<accession>A0A0F6W3X7</accession>
<dbReference type="InterPro" id="IPR003769">
    <property type="entry name" value="ClpS_core"/>
</dbReference>
<proteinExistence type="inferred from homology"/>
<dbReference type="Gene3D" id="3.30.1390.10">
    <property type="match status" value="1"/>
</dbReference>
<evidence type="ECO:0000256" key="1">
    <source>
        <dbReference type="HAMAP-Rule" id="MF_00302"/>
    </source>
</evidence>
<dbReference type="KEGG" id="samy:DB32_004011"/>
<dbReference type="HAMAP" id="MF_00302">
    <property type="entry name" value="ClpS"/>
    <property type="match status" value="1"/>
</dbReference>
<reference evidence="3 4" key="1">
    <citation type="submission" date="2015-03" db="EMBL/GenBank/DDBJ databases">
        <title>Genome assembly of Sandaracinus amylolyticus DSM 53668.</title>
        <authorList>
            <person name="Sharma G."/>
            <person name="Subramanian S."/>
        </authorList>
    </citation>
    <scope>NUCLEOTIDE SEQUENCE [LARGE SCALE GENOMIC DNA]</scope>
    <source>
        <strain evidence="3 4">DSM 53668</strain>
    </source>
</reference>
<dbReference type="GO" id="GO:0006508">
    <property type="term" value="P:proteolysis"/>
    <property type="evidence" value="ECO:0007669"/>
    <property type="project" value="UniProtKB-UniRule"/>
</dbReference>
<dbReference type="InterPro" id="IPR014719">
    <property type="entry name" value="Ribosomal_bL12_C/ClpS-like"/>
</dbReference>
<keyword evidence="4" id="KW-1185">Reference proteome</keyword>
<protein>
    <recommendedName>
        <fullName evidence="1">ATP-dependent Clp protease adapter protein ClpS</fullName>
    </recommendedName>
</protein>
<dbReference type="SUPFAM" id="SSF54736">
    <property type="entry name" value="ClpS-like"/>
    <property type="match status" value="1"/>
</dbReference>